<feature type="signal peptide" evidence="1">
    <location>
        <begin position="1"/>
        <end position="23"/>
    </location>
</feature>
<feature type="chain" id="PRO_5045842137" evidence="1">
    <location>
        <begin position="24"/>
        <end position="121"/>
    </location>
</feature>
<evidence type="ECO:0000256" key="1">
    <source>
        <dbReference type="SAM" id="SignalP"/>
    </source>
</evidence>
<dbReference type="Proteomes" id="UP001241472">
    <property type="component" value="Unassembled WGS sequence"/>
</dbReference>
<gene>
    <name evidence="2" type="ORF">J2T09_000114</name>
</gene>
<reference evidence="2 3" key="1">
    <citation type="submission" date="2023-07" db="EMBL/GenBank/DDBJ databases">
        <title>Sorghum-associated microbial communities from plants grown in Nebraska, USA.</title>
        <authorList>
            <person name="Schachtman D."/>
        </authorList>
    </citation>
    <scope>NUCLEOTIDE SEQUENCE [LARGE SCALE GENOMIC DNA]</scope>
    <source>
        <strain evidence="2 3">DS1307</strain>
    </source>
</reference>
<keyword evidence="1" id="KW-0732">Signal</keyword>
<keyword evidence="3" id="KW-1185">Reference proteome</keyword>
<proteinExistence type="predicted"/>
<organism evidence="2 3">
    <name type="scientific">Neorhizobium huautlense</name>
    <dbReference type="NCBI Taxonomy" id="67774"/>
    <lineage>
        <taxon>Bacteria</taxon>
        <taxon>Pseudomonadati</taxon>
        <taxon>Pseudomonadota</taxon>
        <taxon>Alphaproteobacteria</taxon>
        <taxon>Hyphomicrobiales</taxon>
        <taxon>Rhizobiaceae</taxon>
        <taxon>Rhizobium/Agrobacterium group</taxon>
        <taxon>Neorhizobium</taxon>
    </lineage>
</organism>
<accession>A0ABT9PLN6</accession>
<comment type="caution">
    <text evidence="2">The sequence shown here is derived from an EMBL/GenBank/DDBJ whole genome shotgun (WGS) entry which is preliminary data.</text>
</comment>
<dbReference type="RefSeq" id="WP_306829940.1">
    <property type="nucleotide sequence ID" value="NZ_JAUSRF010000001.1"/>
</dbReference>
<name>A0ABT9PLN6_9HYPH</name>
<sequence length="121" mass="12717">MNRFAATLMTIACLLYAAMPAWAAPTGAVPSMEMAAMAHDHGNHDMPAMAMDHSDHSGHTSKPCPHGGEGCVTPFCAACLVIVPEIIFQPLSRLAFSYPAPEPAPAMVSHGPDLNDPPPRA</sequence>
<evidence type="ECO:0000313" key="3">
    <source>
        <dbReference type="Proteomes" id="UP001241472"/>
    </source>
</evidence>
<protein>
    <submittedName>
        <fullName evidence="2">Uncharacterized protein</fullName>
    </submittedName>
</protein>
<evidence type="ECO:0000313" key="2">
    <source>
        <dbReference type="EMBL" id="MDP9835373.1"/>
    </source>
</evidence>
<dbReference type="EMBL" id="JAUSRF010000001">
    <property type="protein sequence ID" value="MDP9835373.1"/>
    <property type="molecule type" value="Genomic_DNA"/>
</dbReference>